<reference evidence="2" key="1">
    <citation type="submission" date="2022-11" db="EMBL/GenBank/DDBJ databases">
        <authorList>
            <person name="Petersen C."/>
        </authorList>
    </citation>
    <scope>NUCLEOTIDE SEQUENCE</scope>
    <source>
        <strain evidence="2">IBT 21917</strain>
    </source>
</reference>
<feature type="region of interest" description="Disordered" evidence="1">
    <location>
        <begin position="87"/>
        <end position="110"/>
    </location>
</feature>
<protein>
    <recommendedName>
        <fullName evidence="4">BTB domain-containing protein</fullName>
    </recommendedName>
</protein>
<comment type="caution">
    <text evidence="2">The sequence shown here is derived from an EMBL/GenBank/DDBJ whole genome shotgun (WGS) entry which is preliminary data.</text>
</comment>
<dbReference type="AlphaFoldDB" id="A0A9W9I0R3"/>
<accession>A0A9W9I0R3</accession>
<evidence type="ECO:0008006" key="4">
    <source>
        <dbReference type="Google" id="ProtNLM"/>
    </source>
</evidence>
<evidence type="ECO:0000256" key="1">
    <source>
        <dbReference type="SAM" id="MobiDB-lite"/>
    </source>
</evidence>
<reference evidence="2" key="2">
    <citation type="journal article" date="2023" name="IMA Fungus">
        <title>Comparative genomic study of the Penicillium genus elucidates a diverse pangenome and 15 lateral gene transfer events.</title>
        <authorList>
            <person name="Petersen C."/>
            <person name="Sorensen T."/>
            <person name="Nielsen M.R."/>
            <person name="Sondergaard T.E."/>
            <person name="Sorensen J.L."/>
            <person name="Fitzpatrick D.A."/>
            <person name="Frisvad J.C."/>
            <person name="Nielsen K.L."/>
        </authorList>
    </citation>
    <scope>NUCLEOTIDE SEQUENCE</scope>
    <source>
        <strain evidence="2">IBT 21917</strain>
    </source>
</reference>
<dbReference type="PANTHER" id="PTHR47843:SF2">
    <property type="entry name" value="BTB DOMAIN-CONTAINING PROTEIN"/>
    <property type="match status" value="1"/>
</dbReference>
<organism evidence="2 3">
    <name type="scientific">Penicillium capsulatum</name>
    <dbReference type="NCBI Taxonomy" id="69766"/>
    <lineage>
        <taxon>Eukaryota</taxon>
        <taxon>Fungi</taxon>
        <taxon>Dikarya</taxon>
        <taxon>Ascomycota</taxon>
        <taxon>Pezizomycotina</taxon>
        <taxon>Eurotiomycetes</taxon>
        <taxon>Eurotiomycetidae</taxon>
        <taxon>Eurotiales</taxon>
        <taxon>Aspergillaceae</taxon>
        <taxon>Penicillium</taxon>
    </lineage>
</organism>
<dbReference type="PANTHER" id="PTHR47843">
    <property type="entry name" value="BTB DOMAIN-CONTAINING PROTEIN-RELATED"/>
    <property type="match status" value="1"/>
</dbReference>
<evidence type="ECO:0000313" key="2">
    <source>
        <dbReference type="EMBL" id="KAJ5161351.1"/>
    </source>
</evidence>
<keyword evidence="3" id="KW-1185">Reference proteome</keyword>
<proteinExistence type="predicted"/>
<evidence type="ECO:0000313" key="3">
    <source>
        <dbReference type="Proteomes" id="UP001146351"/>
    </source>
</evidence>
<name>A0A9W9I0R3_9EURO</name>
<dbReference type="OrthoDB" id="6359816at2759"/>
<dbReference type="SUPFAM" id="SSF54695">
    <property type="entry name" value="POZ domain"/>
    <property type="match status" value="1"/>
</dbReference>
<dbReference type="Gene3D" id="3.30.710.10">
    <property type="entry name" value="Potassium Channel Kv1.1, Chain A"/>
    <property type="match status" value="1"/>
</dbReference>
<sequence>MAPREGLPFVEFLGSDTVELRTTSGSGSWKIHRKLLESKCKALESAFSNDFSESTSGQYTFNETTHDTVARFIEWCYKGEYTDVELTPMEVPQPEQKKSKSVESEPTSGENKTLQAHTLLCHLRVYIFSDTYLVPELNNLAFGKFTAVLRDMGKPNNLDEQLAVIDCLSLAFSKLPQHDTLPGWMAQYAAWCLSNLRLQQNFHELQLEYEDL</sequence>
<gene>
    <name evidence="2" type="ORF">N7492_006743</name>
</gene>
<dbReference type="Proteomes" id="UP001146351">
    <property type="component" value="Unassembled WGS sequence"/>
</dbReference>
<dbReference type="EMBL" id="JAPQKO010000005">
    <property type="protein sequence ID" value="KAJ5161351.1"/>
    <property type="molecule type" value="Genomic_DNA"/>
</dbReference>
<dbReference type="InterPro" id="IPR011333">
    <property type="entry name" value="SKP1/BTB/POZ_sf"/>
</dbReference>
<dbReference type="CDD" id="cd18186">
    <property type="entry name" value="BTB_POZ_ZBTB_KLHL-like"/>
    <property type="match status" value="1"/>
</dbReference>